<gene>
    <name evidence="1" type="ORF">PAXRUDRAFT_413435</name>
</gene>
<dbReference type="HOGENOM" id="CLU_2923312_0_0_1"/>
<protein>
    <submittedName>
        <fullName evidence="1">Uncharacterized protein</fullName>
    </submittedName>
</protein>
<keyword evidence="2" id="KW-1185">Reference proteome</keyword>
<name>A0A0D0DCQ9_9AGAM</name>
<reference evidence="2" key="2">
    <citation type="submission" date="2015-01" db="EMBL/GenBank/DDBJ databases">
        <title>Evolutionary Origins and Diversification of the Mycorrhizal Mutualists.</title>
        <authorList>
            <consortium name="DOE Joint Genome Institute"/>
            <consortium name="Mycorrhizal Genomics Consortium"/>
            <person name="Kohler A."/>
            <person name="Kuo A."/>
            <person name="Nagy L.G."/>
            <person name="Floudas D."/>
            <person name="Copeland A."/>
            <person name="Barry K.W."/>
            <person name="Cichocki N."/>
            <person name="Veneault-Fourrey C."/>
            <person name="LaButti K."/>
            <person name="Lindquist E.A."/>
            <person name="Lipzen A."/>
            <person name="Lundell T."/>
            <person name="Morin E."/>
            <person name="Murat C."/>
            <person name="Riley R."/>
            <person name="Ohm R."/>
            <person name="Sun H."/>
            <person name="Tunlid A."/>
            <person name="Henrissat B."/>
            <person name="Grigoriev I.V."/>
            <person name="Hibbett D.S."/>
            <person name="Martin F."/>
        </authorList>
    </citation>
    <scope>NUCLEOTIDE SEQUENCE [LARGE SCALE GENOMIC DNA]</scope>
    <source>
        <strain evidence="2">Ve08.2h10</strain>
    </source>
</reference>
<dbReference type="Proteomes" id="UP000054538">
    <property type="component" value="Unassembled WGS sequence"/>
</dbReference>
<accession>A0A0D0DCQ9</accession>
<evidence type="ECO:0000313" key="2">
    <source>
        <dbReference type="Proteomes" id="UP000054538"/>
    </source>
</evidence>
<proteinExistence type="predicted"/>
<evidence type="ECO:0000313" key="1">
    <source>
        <dbReference type="EMBL" id="KIK95002.1"/>
    </source>
</evidence>
<reference evidence="1 2" key="1">
    <citation type="submission" date="2014-04" db="EMBL/GenBank/DDBJ databases">
        <authorList>
            <consortium name="DOE Joint Genome Institute"/>
            <person name="Kuo A."/>
            <person name="Kohler A."/>
            <person name="Jargeat P."/>
            <person name="Nagy L.G."/>
            <person name="Floudas D."/>
            <person name="Copeland A."/>
            <person name="Barry K.W."/>
            <person name="Cichocki N."/>
            <person name="Veneault-Fourrey C."/>
            <person name="LaButti K."/>
            <person name="Lindquist E.A."/>
            <person name="Lipzen A."/>
            <person name="Lundell T."/>
            <person name="Morin E."/>
            <person name="Murat C."/>
            <person name="Sun H."/>
            <person name="Tunlid A."/>
            <person name="Henrissat B."/>
            <person name="Grigoriev I.V."/>
            <person name="Hibbett D.S."/>
            <person name="Martin F."/>
            <person name="Nordberg H.P."/>
            <person name="Cantor M.N."/>
            <person name="Hua S.X."/>
        </authorList>
    </citation>
    <scope>NUCLEOTIDE SEQUENCE [LARGE SCALE GENOMIC DNA]</scope>
    <source>
        <strain evidence="1 2">Ve08.2h10</strain>
    </source>
</reference>
<dbReference type="EMBL" id="KN825071">
    <property type="protein sequence ID" value="KIK95002.1"/>
    <property type="molecule type" value="Genomic_DNA"/>
</dbReference>
<dbReference type="AlphaFoldDB" id="A0A0D0DCQ9"/>
<dbReference type="InParanoid" id="A0A0D0DCQ9"/>
<organism evidence="1 2">
    <name type="scientific">Paxillus rubicundulus Ve08.2h10</name>
    <dbReference type="NCBI Taxonomy" id="930991"/>
    <lineage>
        <taxon>Eukaryota</taxon>
        <taxon>Fungi</taxon>
        <taxon>Dikarya</taxon>
        <taxon>Basidiomycota</taxon>
        <taxon>Agaricomycotina</taxon>
        <taxon>Agaricomycetes</taxon>
        <taxon>Agaricomycetidae</taxon>
        <taxon>Boletales</taxon>
        <taxon>Paxilineae</taxon>
        <taxon>Paxillaceae</taxon>
        <taxon>Paxillus</taxon>
    </lineage>
</organism>
<sequence length="61" mass="6852">MVGSQGDIITRDCRIFRVHCEMPALRGCRLLFSRDSHKVTGFTNLTRVCHHKGLSHASTPT</sequence>